<protein>
    <recommendedName>
        <fullName evidence="3">Replication-relaxation</fullName>
    </recommendedName>
</protein>
<dbReference type="RefSeq" id="WP_379867419.1">
    <property type="nucleotide sequence ID" value="NZ_JBHTBW010000077.1"/>
</dbReference>
<evidence type="ECO:0008006" key="3">
    <source>
        <dbReference type="Google" id="ProtNLM"/>
    </source>
</evidence>
<evidence type="ECO:0000313" key="1">
    <source>
        <dbReference type="EMBL" id="MFC7443090.1"/>
    </source>
</evidence>
<keyword evidence="2" id="KW-1185">Reference proteome</keyword>
<reference evidence="2" key="1">
    <citation type="journal article" date="2019" name="Int. J. Syst. Evol. Microbiol.">
        <title>The Global Catalogue of Microorganisms (GCM) 10K type strain sequencing project: providing services to taxonomists for standard genome sequencing and annotation.</title>
        <authorList>
            <consortium name="The Broad Institute Genomics Platform"/>
            <consortium name="The Broad Institute Genome Sequencing Center for Infectious Disease"/>
            <person name="Wu L."/>
            <person name="Ma J."/>
        </authorList>
    </citation>
    <scope>NUCLEOTIDE SEQUENCE [LARGE SCALE GENOMIC DNA]</scope>
    <source>
        <strain evidence="2">CGMCC 1.12942</strain>
    </source>
</reference>
<accession>A0ABW2RQ45</accession>
<organism evidence="1 2">
    <name type="scientific">Laceyella putida</name>
    <dbReference type="NCBI Taxonomy" id="110101"/>
    <lineage>
        <taxon>Bacteria</taxon>
        <taxon>Bacillati</taxon>
        <taxon>Bacillota</taxon>
        <taxon>Bacilli</taxon>
        <taxon>Bacillales</taxon>
        <taxon>Thermoactinomycetaceae</taxon>
        <taxon>Laceyella</taxon>
    </lineage>
</organism>
<dbReference type="Proteomes" id="UP001596500">
    <property type="component" value="Unassembled WGS sequence"/>
</dbReference>
<dbReference type="EMBL" id="JBHTBW010000077">
    <property type="protein sequence ID" value="MFC7443090.1"/>
    <property type="molecule type" value="Genomic_DNA"/>
</dbReference>
<comment type="caution">
    <text evidence="1">The sequence shown here is derived from an EMBL/GenBank/DDBJ whole genome shotgun (WGS) entry which is preliminary data.</text>
</comment>
<evidence type="ECO:0000313" key="2">
    <source>
        <dbReference type="Proteomes" id="UP001596500"/>
    </source>
</evidence>
<proteinExistence type="predicted"/>
<sequence>MQQPNANEKAGKRNRSVRKLYRRARIPKESRDLDYILSNKGQLTERQATLLNLLAERGYMTIDHILHLMPELADNKNSTLSATRLINKLVKYYLVDRASYQYVTQWDGTEKRTTVIALGEIGSQAVSFYRHRTRIRYENGKPILSRKAHHILQVNHMEIVFREVIAEMGFELVKDDKGKDVWLCECGNRVIGPDADLNPDAYTAIRDSKTGKIYHLLFEYDTGEEDRNYKNHFPTLTATFDKYVALKKSDEWYEKPAVQIVENPFPLFFFVTEEKKRFPKVRYLLNERGLDFAACLRHEFADELRMVLSKLRSGEHVTG</sequence>
<gene>
    <name evidence="1" type="ORF">ACFQNG_18650</name>
</gene>
<name>A0ABW2RQ45_9BACL</name>